<sequence>MIISRAPVRFSLGGGGTDLPAYSTRFGGYLVSAAIDKYIYVTANKRFHRDIRLAYSKTEIVSSVDRVEHPIFREALRMTGIDHSIELTSVADLPANSGLGSSSAFTVALLNALHTYKREFVSSKKLAEEACTLEIERLGEPIGKQDQYISAFGNVTAFRFEPDGSVHVEPVPVRDEVLDELESNLVIIWSGIERPARIVLSEQGQRLRELEAPVVESMHRIKEMGHETYRILTSGDIDQYGELLHVHWSHKRKLASKMTDSVIDEHYEAARKAGAIGGKLMGAGGGGFFMFYVRPQDRRRMLEAMIARGLRPLRFRFDMDGARIMANMHRS</sequence>
<dbReference type="InterPro" id="IPR014606">
    <property type="entry name" value="Heptose_7-P_kinase"/>
</dbReference>
<evidence type="ECO:0000313" key="8">
    <source>
        <dbReference type="EMBL" id="TKD00330.1"/>
    </source>
</evidence>
<evidence type="ECO:0000313" key="9">
    <source>
        <dbReference type="Proteomes" id="UP000309215"/>
    </source>
</evidence>
<proteinExistence type="inferred from homology"/>
<dbReference type="SUPFAM" id="SSF54211">
    <property type="entry name" value="Ribosomal protein S5 domain 2-like"/>
    <property type="match status" value="1"/>
</dbReference>
<reference evidence="8 9" key="1">
    <citation type="submission" date="2019-04" db="EMBL/GenBank/DDBJ databases">
        <authorList>
            <person name="Li Y."/>
            <person name="Wang J."/>
        </authorList>
    </citation>
    <scope>NUCLEOTIDE SEQUENCE [LARGE SCALE GENOMIC DNA]</scope>
    <source>
        <strain evidence="8 9">DSM 14668</strain>
    </source>
</reference>
<dbReference type="EMBL" id="SSMQ01000048">
    <property type="protein sequence ID" value="TKD00330.1"/>
    <property type="molecule type" value="Genomic_DNA"/>
</dbReference>
<name>A0A4U1J048_9BACT</name>
<keyword evidence="1" id="KW-0808">Transferase</keyword>
<dbReference type="GO" id="GO:0005524">
    <property type="term" value="F:ATP binding"/>
    <property type="evidence" value="ECO:0007669"/>
    <property type="project" value="UniProtKB-KW"/>
</dbReference>
<protein>
    <submittedName>
        <fullName evidence="8">Sugar kinase</fullName>
    </submittedName>
</protein>
<dbReference type="Gene3D" id="3.30.230.120">
    <property type="match status" value="1"/>
</dbReference>
<dbReference type="PRINTS" id="PR00960">
    <property type="entry name" value="LMBPPROTEIN"/>
</dbReference>
<dbReference type="InterPro" id="IPR036554">
    <property type="entry name" value="GHMP_kinase_C_sf"/>
</dbReference>
<dbReference type="SUPFAM" id="SSF55060">
    <property type="entry name" value="GHMP Kinase, C-terminal domain"/>
    <property type="match status" value="1"/>
</dbReference>
<keyword evidence="3 8" id="KW-0418">Kinase</keyword>
<dbReference type="InterPro" id="IPR006204">
    <property type="entry name" value="GHMP_kinase_N_dom"/>
</dbReference>
<dbReference type="PANTHER" id="PTHR32463:SF0">
    <property type="entry name" value="L-FUCOSE KINASE"/>
    <property type="match status" value="1"/>
</dbReference>
<dbReference type="RefSeq" id="WP_136933446.1">
    <property type="nucleotide sequence ID" value="NZ_SSMQ01000048.1"/>
</dbReference>
<dbReference type="InterPro" id="IPR052203">
    <property type="entry name" value="GHMP_Kinase-Related"/>
</dbReference>
<keyword evidence="9" id="KW-1185">Reference proteome</keyword>
<evidence type="ECO:0000259" key="7">
    <source>
        <dbReference type="Pfam" id="PF08544"/>
    </source>
</evidence>
<evidence type="ECO:0000256" key="5">
    <source>
        <dbReference type="ARBA" id="ARBA00038121"/>
    </source>
</evidence>
<feature type="domain" description="GHMP kinase C-terminal" evidence="7">
    <location>
        <begin position="234"/>
        <end position="306"/>
    </location>
</feature>
<keyword evidence="4" id="KW-0067">ATP-binding</keyword>
<dbReference type="Proteomes" id="UP000309215">
    <property type="component" value="Unassembled WGS sequence"/>
</dbReference>
<evidence type="ECO:0000256" key="4">
    <source>
        <dbReference type="ARBA" id="ARBA00022840"/>
    </source>
</evidence>
<evidence type="ECO:0000259" key="6">
    <source>
        <dbReference type="Pfam" id="PF00288"/>
    </source>
</evidence>
<gene>
    <name evidence="8" type="ORF">E8A74_35090</name>
</gene>
<dbReference type="Pfam" id="PF08544">
    <property type="entry name" value="GHMP_kinases_C"/>
    <property type="match status" value="1"/>
</dbReference>
<keyword evidence="2" id="KW-0547">Nucleotide-binding</keyword>
<dbReference type="GO" id="GO:0050201">
    <property type="term" value="F:fucokinase activity"/>
    <property type="evidence" value="ECO:0007669"/>
    <property type="project" value="TreeGrafter"/>
</dbReference>
<feature type="domain" description="GHMP kinase N-terminal" evidence="6">
    <location>
        <begin position="77"/>
        <end position="153"/>
    </location>
</feature>
<dbReference type="OrthoDB" id="9812992at2"/>
<organism evidence="8 9">
    <name type="scientific">Polyangium fumosum</name>
    <dbReference type="NCBI Taxonomy" id="889272"/>
    <lineage>
        <taxon>Bacteria</taxon>
        <taxon>Pseudomonadati</taxon>
        <taxon>Myxococcota</taxon>
        <taxon>Polyangia</taxon>
        <taxon>Polyangiales</taxon>
        <taxon>Polyangiaceae</taxon>
        <taxon>Polyangium</taxon>
    </lineage>
</organism>
<dbReference type="InterPro" id="IPR001174">
    <property type="entry name" value="HddA/FKP"/>
</dbReference>
<dbReference type="Pfam" id="PF00288">
    <property type="entry name" value="GHMP_kinases_N"/>
    <property type="match status" value="1"/>
</dbReference>
<evidence type="ECO:0000256" key="1">
    <source>
        <dbReference type="ARBA" id="ARBA00022679"/>
    </source>
</evidence>
<dbReference type="AlphaFoldDB" id="A0A4U1J048"/>
<dbReference type="PANTHER" id="PTHR32463">
    <property type="entry name" value="L-FUCOSE KINASE"/>
    <property type="match status" value="1"/>
</dbReference>
<dbReference type="InterPro" id="IPR013750">
    <property type="entry name" value="GHMP_kinase_C_dom"/>
</dbReference>
<comment type="similarity">
    <text evidence="5">Belongs to the GHMP kinase family.</text>
</comment>
<dbReference type="GO" id="GO:0042352">
    <property type="term" value="P:GDP-L-fucose salvage"/>
    <property type="evidence" value="ECO:0007669"/>
    <property type="project" value="TreeGrafter"/>
</dbReference>
<accession>A0A4U1J048</accession>
<dbReference type="PIRSF" id="PIRSF036406">
    <property type="entry name" value="Hept_kin"/>
    <property type="match status" value="1"/>
</dbReference>
<comment type="caution">
    <text evidence="8">The sequence shown here is derived from an EMBL/GenBank/DDBJ whole genome shotgun (WGS) entry which is preliminary data.</text>
</comment>
<evidence type="ECO:0000256" key="3">
    <source>
        <dbReference type="ARBA" id="ARBA00022777"/>
    </source>
</evidence>
<dbReference type="InterPro" id="IPR020568">
    <property type="entry name" value="Ribosomal_Su5_D2-typ_SF"/>
</dbReference>
<evidence type="ECO:0000256" key="2">
    <source>
        <dbReference type="ARBA" id="ARBA00022741"/>
    </source>
</evidence>